<name>A0A0F5L1G9_9HYPH</name>
<gene>
    <name evidence="2" type="ORF">SAMN02745223_02004</name>
    <name evidence="1" type="ORF">VW29_20915</name>
</gene>
<sequence length="69" mass="7344">MAEKLVVTGLSHDLQAKKSYVSFIWSDDPGKRLGLEVPYGTALDDVAAAARTALDGLARELDASELSLP</sequence>
<keyword evidence="3" id="KW-1185">Reference proteome</keyword>
<dbReference type="EMBL" id="LAJF01000156">
    <property type="protein sequence ID" value="KKB76208.1"/>
    <property type="molecule type" value="Genomic_DNA"/>
</dbReference>
<evidence type="ECO:0000313" key="2">
    <source>
        <dbReference type="EMBL" id="SHF19178.1"/>
    </source>
</evidence>
<protein>
    <submittedName>
        <fullName evidence="1">Uncharacterized protein</fullName>
    </submittedName>
</protein>
<dbReference type="Proteomes" id="UP000033608">
    <property type="component" value="Unassembled WGS sequence"/>
</dbReference>
<dbReference type="PATRIC" id="fig|1121477.3.peg.969"/>
<accession>A0A0F5L1G9</accession>
<dbReference type="EMBL" id="FQVC01000005">
    <property type="protein sequence ID" value="SHF19178.1"/>
    <property type="molecule type" value="Genomic_DNA"/>
</dbReference>
<dbReference type="OrthoDB" id="8127415at2"/>
<evidence type="ECO:0000313" key="1">
    <source>
        <dbReference type="EMBL" id="KKB76208.1"/>
    </source>
</evidence>
<dbReference type="STRING" id="1121477.SAMN02745223_02004"/>
<evidence type="ECO:0000313" key="4">
    <source>
        <dbReference type="Proteomes" id="UP000184533"/>
    </source>
</evidence>
<evidence type="ECO:0000313" key="3">
    <source>
        <dbReference type="Proteomes" id="UP000033608"/>
    </source>
</evidence>
<organism evidence="1 3">
    <name type="scientific">Devosia limi DSM 17137</name>
    <dbReference type="NCBI Taxonomy" id="1121477"/>
    <lineage>
        <taxon>Bacteria</taxon>
        <taxon>Pseudomonadati</taxon>
        <taxon>Pseudomonadota</taxon>
        <taxon>Alphaproteobacteria</taxon>
        <taxon>Hyphomicrobiales</taxon>
        <taxon>Devosiaceae</taxon>
        <taxon>Devosia</taxon>
    </lineage>
</organism>
<reference evidence="2 4" key="2">
    <citation type="submission" date="2016-11" db="EMBL/GenBank/DDBJ databases">
        <authorList>
            <person name="Jaros S."/>
            <person name="Januszkiewicz K."/>
            <person name="Wedrychowicz H."/>
        </authorList>
    </citation>
    <scope>NUCLEOTIDE SEQUENCE [LARGE SCALE GENOMIC DNA]</scope>
    <source>
        <strain evidence="2 4">DSM 17137</strain>
    </source>
</reference>
<proteinExistence type="predicted"/>
<dbReference type="AlphaFoldDB" id="A0A0F5L1G9"/>
<dbReference type="RefSeq" id="WP_046137215.1">
    <property type="nucleotide sequence ID" value="NZ_FQVC01000005.1"/>
</dbReference>
<dbReference type="Proteomes" id="UP000184533">
    <property type="component" value="Unassembled WGS sequence"/>
</dbReference>
<reference evidence="1 3" key="1">
    <citation type="submission" date="2015-03" db="EMBL/GenBank/DDBJ databases">
        <authorList>
            <person name="Hassan Y.I."/>
            <person name="Lepp D."/>
            <person name="Zhou T."/>
        </authorList>
    </citation>
    <scope>NUCLEOTIDE SEQUENCE [LARGE SCALE GENOMIC DNA]</scope>
    <source>
        <strain evidence="1 3">DSM 17137</strain>
    </source>
</reference>